<gene>
    <name evidence="2" type="ORF">ATNIH1004_003781</name>
</gene>
<protein>
    <recommendedName>
        <fullName evidence="1">PARG catalytic Macro domain-containing protein</fullName>
    </recommendedName>
</protein>
<dbReference type="Pfam" id="PF05028">
    <property type="entry name" value="PARG_cat_C"/>
    <property type="match status" value="1"/>
</dbReference>
<organism evidence="2 3">
    <name type="scientific">Aspergillus tanneri</name>
    <dbReference type="NCBI Taxonomy" id="1220188"/>
    <lineage>
        <taxon>Eukaryota</taxon>
        <taxon>Fungi</taxon>
        <taxon>Dikarya</taxon>
        <taxon>Ascomycota</taxon>
        <taxon>Pezizomycotina</taxon>
        <taxon>Eurotiomycetes</taxon>
        <taxon>Eurotiomycetidae</taxon>
        <taxon>Eurotiales</taxon>
        <taxon>Aspergillaceae</taxon>
        <taxon>Aspergillus</taxon>
        <taxon>Aspergillus subgen. Circumdati</taxon>
    </lineage>
</organism>
<comment type="caution">
    <text evidence="2">The sequence shown here is derived from an EMBL/GenBank/DDBJ whole genome shotgun (WGS) entry which is preliminary data.</text>
</comment>
<name>A0A5M9MW21_9EURO</name>
<evidence type="ECO:0000313" key="3">
    <source>
        <dbReference type="Proteomes" id="UP000324241"/>
    </source>
</evidence>
<dbReference type="OrthoDB" id="1937899at2759"/>
<dbReference type="Proteomes" id="UP000324241">
    <property type="component" value="Unassembled WGS sequence"/>
</dbReference>
<accession>A0A5M9MW21</accession>
<dbReference type="EMBL" id="QUQM01000001">
    <property type="protein sequence ID" value="KAA8651088.1"/>
    <property type="molecule type" value="Genomic_DNA"/>
</dbReference>
<dbReference type="GO" id="GO:0006282">
    <property type="term" value="P:regulation of DNA repair"/>
    <property type="evidence" value="ECO:0007669"/>
    <property type="project" value="InterPro"/>
</dbReference>
<dbReference type="GO" id="GO:0004649">
    <property type="term" value="F:poly(ADP-ribose) glycohydrolase activity"/>
    <property type="evidence" value="ECO:0007669"/>
    <property type="project" value="InterPro"/>
</dbReference>
<dbReference type="AlphaFoldDB" id="A0A5M9MW21"/>
<feature type="domain" description="PARG catalytic Macro" evidence="1">
    <location>
        <begin position="20"/>
        <end position="96"/>
    </location>
</feature>
<reference evidence="2 3" key="1">
    <citation type="submission" date="2019-08" db="EMBL/GenBank/DDBJ databases">
        <title>The genome sequence of a newly discovered highly antifungal drug resistant Aspergillus species, Aspergillus tanneri NIH 1004.</title>
        <authorList>
            <person name="Mounaud S."/>
            <person name="Singh I."/>
            <person name="Joardar V."/>
            <person name="Pakala S."/>
            <person name="Pakala S."/>
            <person name="Venepally P."/>
            <person name="Chung J.K."/>
            <person name="Losada L."/>
            <person name="Nierman W.C."/>
        </authorList>
    </citation>
    <scope>NUCLEOTIDE SEQUENCE [LARGE SCALE GENOMIC DNA]</scope>
    <source>
        <strain evidence="2 3">NIH1004</strain>
    </source>
</reference>
<dbReference type="VEuPathDB" id="FungiDB:EYZ11_009138"/>
<dbReference type="InterPro" id="IPR046372">
    <property type="entry name" value="PARG_cat_C"/>
</dbReference>
<evidence type="ECO:0000313" key="2">
    <source>
        <dbReference type="EMBL" id="KAA8651088.1"/>
    </source>
</evidence>
<evidence type="ECO:0000259" key="1">
    <source>
        <dbReference type="Pfam" id="PF05028"/>
    </source>
</evidence>
<sequence>MADRVLRQSVALTVEFYTPQEELHVVISPEAYPVTLLAPPLKDRQVLICQGAEAIVTTKGHGRWASLDEILHGRPRPSSADWRNRVMLFMNALELDLVDRTHPRWREHSGPYARLSRSGIDEGLHRVLLTLLQEYPETLLLCHYWTFGLRRLWGGNRQVKAIIQCYAASISNVPEIRYVLGGAEQKVFGDELNRFIGRLQSTTRRELEPRKLFDVLVRLGTDIQNGKAAVPKPDEIFEYVLKSL</sequence>
<dbReference type="GeneID" id="54326483"/>
<proteinExistence type="predicted"/>
<dbReference type="RefSeq" id="XP_033430449.1">
    <property type="nucleotide sequence ID" value="XM_033568454.1"/>
</dbReference>